<evidence type="ECO:0000313" key="9">
    <source>
        <dbReference type="EMBL" id="TRW26056.1"/>
    </source>
</evidence>
<sequence length="75" mass="8404">MIFEKIVNIICINTGLSPESISLDSSIDEDLEIDSIDAFEILSEIEDEFSIEVDEDAMGSFKTIRDIVDYVENAV</sequence>
<keyword evidence="3 7" id="KW-0597">Phosphoprotein</keyword>
<dbReference type="OrthoDB" id="9804551at2"/>
<evidence type="ECO:0000256" key="6">
    <source>
        <dbReference type="ARBA" id="ARBA00023160"/>
    </source>
</evidence>
<evidence type="ECO:0000256" key="3">
    <source>
        <dbReference type="ARBA" id="ARBA00022553"/>
    </source>
</evidence>
<evidence type="ECO:0000256" key="7">
    <source>
        <dbReference type="HAMAP-Rule" id="MF_01217"/>
    </source>
</evidence>
<feature type="modified residue" description="O-(pantetheine 4'-phosphoryl)serine" evidence="7">
    <location>
        <position position="35"/>
    </location>
</feature>
<keyword evidence="6 7" id="KW-0275">Fatty acid biosynthesis</keyword>
<dbReference type="PANTHER" id="PTHR20863">
    <property type="entry name" value="ACYL CARRIER PROTEIN"/>
    <property type="match status" value="1"/>
</dbReference>
<dbReference type="InterPro" id="IPR036736">
    <property type="entry name" value="ACP-like_sf"/>
</dbReference>
<dbReference type="EMBL" id="VJXW01000008">
    <property type="protein sequence ID" value="TRW26056.1"/>
    <property type="molecule type" value="Genomic_DNA"/>
</dbReference>
<evidence type="ECO:0000256" key="4">
    <source>
        <dbReference type="ARBA" id="ARBA00022832"/>
    </source>
</evidence>
<dbReference type="GO" id="GO:0000036">
    <property type="term" value="F:acyl carrier activity"/>
    <property type="evidence" value="ECO:0007669"/>
    <property type="project" value="UniProtKB-UniRule"/>
</dbReference>
<comment type="subcellular location">
    <subcellularLocation>
        <location evidence="7">Cytoplasm</location>
    </subcellularLocation>
</comment>
<keyword evidence="4 7" id="KW-0276">Fatty acid metabolism</keyword>
<protein>
    <recommendedName>
        <fullName evidence="7">Acyl carrier protein</fullName>
        <shortName evidence="7">ACP</shortName>
    </recommendedName>
</protein>
<dbReference type="NCBIfam" id="NF002150">
    <property type="entry name" value="PRK00982.1-4"/>
    <property type="match status" value="1"/>
</dbReference>
<evidence type="ECO:0000259" key="8">
    <source>
        <dbReference type="PROSITE" id="PS50075"/>
    </source>
</evidence>
<dbReference type="GO" id="GO:0009245">
    <property type="term" value="P:lipid A biosynthetic process"/>
    <property type="evidence" value="ECO:0007669"/>
    <property type="project" value="TreeGrafter"/>
</dbReference>
<dbReference type="UniPathway" id="UPA00094"/>
<dbReference type="SUPFAM" id="SSF47336">
    <property type="entry name" value="ACP-like"/>
    <property type="match status" value="1"/>
</dbReference>
<comment type="function">
    <text evidence="7">Carrier of the growing fatty acid chain in fatty acid biosynthesis.</text>
</comment>
<accession>A0A552V6G1</accession>
<comment type="caution">
    <text evidence="9">The sequence shown here is derived from an EMBL/GenBank/DDBJ whole genome shotgun (WGS) entry which is preliminary data.</text>
</comment>
<dbReference type="RefSeq" id="WP_144398230.1">
    <property type="nucleotide sequence ID" value="NZ_VJXW01000008.1"/>
</dbReference>
<keyword evidence="2 7" id="KW-0444">Lipid biosynthesis</keyword>
<name>A0A552V6G1_9FIRM</name>
<evidence type="ECO:0000256" key="1">
    <source>
        <dbReference type="ARBA" id="ARBA00022450"/>
    </source>
</evidence>
<comment type="pathway">
    <text evidence="7">Lipid metabolism; fatty acid biosynthesis.</text>
</comment>
<reference evidence="9 10" key="1">
    <citation type="submission" date="2019-07" db="EMBL/GenBank/DDBJ databases">
        <title>Criibacterium bergeronii gen. nov., sp. nov. isolated from human clinical samples.</title>
        <authorList>
            <person name="Maheux A.F."/>
            <person name="Boudreau D.K."/>
            <person name="Berube E."/>
            <person name="Brodeur S."/>
            <person name="Bernard K.A."/>
            <person name="Abed J.Y."/>
            <person name="Ducrey E."/>
            <person name="Guay E.F."/>
            <person name="Raymond F."/>
            <person name="Corbeil J."/>
            <person name="Domingo M.-C."/>
            <person name="Roy P.H."/>
            <person name="Boissinot M."/>
            <person name="Tocheva E.I."/>
            <person name="Omar R.F."/>
        </authorList>
    </citation>
    <scope>NUCLEOTIDE SEQUENCE [LARGE SCALE GENOMIC DNA]</scope>
    <source>
        <strain evidence="9 10">CCRI-24246</strain>
    </source>
</reference>
<dbReference type="Proteomes" id="UP000319424">
    <property type="component" value="Unassembled WGS sequence"/>
</dbReference>
<dbReference type="GO" id="GO:0016020">
    <property type="term" value="C:membrane"/>
    <property type="evidence" value="ECO:0007669"/>
    <property type="project" value="GOC"/>
</dbReference>
<gene>
    <name evidence="7" type="primary">acpP</name>
    <name evidence="9" type="ORF">FL857_06460</name>
</gene>
<comment type="similarity">
    <text evidence="7">Belongs to the acyl carrier protein (ACP) family.</text>
</comment>
<proteinExistence type="inferred from homology"/>
<dbReference type="AlphaFoldDB" id="A0A552V6G1"/>
<keyword evidence="5 7" id="KW-0443">Lipid metabolism</keyword>
<dbReference type="Pfam" id="PF00550">
    <property type="entry name" value="PP-binding"/>
    <property type="match status" value="1"/>
</dbReference>
<dbReference type="HAMAP" id="MF_01217">
    <property type="entry name" value="Acyl_carrier"/>
    <property type="match status" value="1"/>
</dbReference>
<organism evidence="9 10">
    <name type="scientific">Criibacterium bergeronii</name>
    <dbReference type="NCBI Taxonomy" id="1871336"/>
    <lineage>
        <taxon>Bacteria</taxon>
        <taxon>Bacillati</taxon>
        <taxon>Bacillota</taxon>
        <taxon>Clostridia</taxon>
        <taxon>Peptostreptococcales</taxon>
        <taxon>Filifactoraceae</taxon>
        <taxon>Criibacterium</taxon>
    </lineage>
</organism>
<dbReference type="Gene3D" id="1.10.1200.10">
    <property type="entry name" value="ACP-like"/>
    <property type="match status" value="1"/>
</dbReference>
<evidence type="ECO:0000256" key="2">
    <source>
        <dbReference type="ARBA" id="ARBA00022516"/>
    </source>
</evidence>
<dbReference type="InterPro" id="IPR003231">
    <property type="entry name" value="ACP"/>
</dbReference>
<evidence type="ECO:0000313" key="10">
    <source>
        <dbReference type="Proteomes" id="UP000319424"/>
    </source>
</evidence>
<dbReference type="GO" id="GO:0005829">
    <property type="term" value="C:cytosol"/>
    <property type="evidence" value="ECO:0007669"/>
    <property type="project" value="TreeGrafter"/>
</dbReference>
<keyword evidence="1 7" id="KW-0596">Phosphopantetheine</keyword>
<keyword evidence="7" id="KW-0963">Cytoplasm</keyword>
<dbReference type="GO" id="GO:0000035">
    <property type="term" value="F:acyl binding"/>
    <property type="evidence" value="ECO:0007669"/>
    <property type="project" value="TreeGrafter"/>
</dbReference>
<dbReference type="PROSITE" id="PS50075">
    <property type="entry name" value="CARRIER"/>
    <property type="match status" value="1"/>
</dbReference>
<dbReference type="PANTHER" id="PTHR20863:SF76">
    <property type="entry name" value="CARRIER DOMAIN-CONTAINING PROTEIN"/>
    <property type="match status" value="1"/>
</dbReference>
<comment type="PTM">
    <text evidence="7">4'-phosphopantetheine is transferred from CoA to a specific serine of apo-ACP by AcpS. This modification is essential for activity because fatty acids are bound in thioester linkage to the sulfhydryl of the prosthetic group.</text>
</comment>
<evidence type="ECO:0000256" key="5">
    <source>
        <dbReference type="ARBA" id="ARBA00023098"/>
    </source>
</evidence>
<dbReference type="InterPro" id="IPR009081">
    <property type="entry name" value="PP-bd_ACP"/>
</dbReference>
<feature type="domain" description="Carrier" evidence="8">
    <location>
        <begin position="1"/>
        <end position="75"/>
    </location>
</feature>